<organism evidence="2 3">
    <name type="scientific">Paraphaeosphaeria minitans</name>
    <dbReference type="NCBI Taxonomy" id="565426"/>
    <lineage>
        <taxon>Eukaryota</taxon>
        <taxon>Fungi</taxon>
        <taxon>Dikarya</taxon>
        <taxon>Ascomycota</taxon>
        <taxon>Pezizomycotina</taxon>
        <taxon>Dothideomycetes</taxon>
        <taxon>Pleosporomycetidae</taxon>
        <taxon>Pleosporales</taxon>
        <taxon>Massarineae</taxon>
        <taxon>Didymosphaeriaceae</taxon>
        <taxon>Paraphaeosphaeria</taxon>
    </lineage>
</organism>
<feature type="compositionally biased region" description="Basic and acidic residues" evidence="1">
    <location>
        <begin position="330"/>
        <end position="348"/>
    </location>
</feature>
<evidence type="ECO:0000313" key="2">
    <source>
        <dbReference type="EMBL" id="KAF9732674.1"/>
    </source>
</evidence>
<feature type="compositionally biased region" description="Pro residues" evidence="1">
    <location>
        <begin position="258"/>
        <end position="286"/>
    </location>
</feature>
<protein>
    <submittedName>
        <fullName evidence="2">Uncharacterized protein</fullName>
    </submittedName>
</protein>
<dbReference type="Proteomes" id="UP000756921">
    <property type="component" value="Unassembled WGS sequence"/>
</dbReference>
<feature type="region of interest" description="Disordered" evidence="1">
    <location>
        <begin position="40"/>
        <end position="60"/>
    </location>
</feature>
<dbReference type="AlphaFoldDB" id="A0A9P6GC32"/>
<name>A0A9P6GC32_9PLEO</name>
<comment type="caution">
    <text evidence="2">The sequence shown here is derived from an EMBL/GenBank/DDBJ whole genome shotgun (WGS) entry which is preliminary data.</text>
</comment>
<evidence type="ECO:0000313" key="3">
    <source>
        <dbReference type="Proteomes" id="UP000756921"/>
    </source>
</evidence>
<dbReference type="EMBL" id="WJXW01000010">
    <property type="protein sequence ID" value="KAF9732674.1"/>
    <property type="molecule type" value="Genomic_DNA"/>
</dbReference>
<accession>A0A9P6GC32</accession>
<reference evidence="2" key="1">
    <citation type="journal article" date="2020" name="Mol. Plant Microbe Interact.">
        <title>Genome Sequence of the Biocontrol Agent Coniothyrium minitans strain Conio (IMI 134523).</title>
        <authorList>
            <person name="Patel D."/>
            <person name="Shittu T.A."/>
            <person name="Baroncelli R."/>
            <person name="Muthumeenakshi S."/>
            <person name="Osborne T.H."/>
            <person name="Janganan T.K."/>
            <person name="Sreenivasaprasad S."/>
        </authorList>
    </citation>
    <scope>NUCLEOTIDE SEQUENCE</scope>
    <source>
        <strain evidence="2">Conio</strain>
    </source>
</reference>
<keyword evidence="3" id="KW-1185">Reference proteome</keyword>
<feature type="compositionally biased region" description="Basic residues" evidence="1">
    <location>
        <begin position="305"/>
        <end position="315"/>
    </location>
</feature>
<sequence length="397" mass="44952">MSSPQVPRMLKEADEFLEEMSHRYRCAKAEDQCIICHDTEGNEKNTGDTEKEDPDHPKPHDAFFQVLPCRHQPIHQHCLVKHVKGISKRRAECVHCGVKICKENPLTPRQQWEEACEEVVHRLTQEPDAKVDANLWMWTLMQSYDAGTDKPSSNADSPVEDYFNAIDTIVEAFYRDNGTDAVLCYSHQFVGKGWLVYLVSNLLRKVMRCKGAFTQDLENFLFRVRENYKRVRIVSRPNNSDNSNSSIHEHNPPRANQPTPPTPPANQPTPSPTPPFYTHSPSPPHQPSLLTHLPNVPTHEPGTHPRSHSRSHQRSSSRSPQSHHFNRPARSRDYDTRPHPRPHRESVHYHGGTHFHNCTIYGMSSEGGFVASSGGVRDLRRGGSGFGSGFGFGSGSR</sequence>
<evidence type="ECO:0000256" key="1">
    <source>
        <dbReference type="SAM" id="MobiDB-lite"/>
    </source>
</evidence>
<feature type="region of interest" description="Disordered" evidence="1">
    <location>
        <begin position="233"/>
        <end position="351"/>
    </location>
</feature>
<dbReference type="OrthoDB" id="10530918at2759"/>
<proteinExistence type="predicted"/>
<gene>
    <name evidence="2" type="ORF">PMIN01_09532</name>
</gene>